<organism evidence="5 6">
    <name type="scientific">Candidatus Saganbacteria bacterium</name>
    <dbReference type="NCBI Taxonomy" id="2575572"/>
    <lineage>
        <taxon>Bacteria</taxon>
        <taxon>Bacillati</taxon>
        <taxon>Saganbacteria</taxon>
    </lineage>
</organism>
<name>A0A9D6YV16_UNCSA</name>
<dbReference type="Pfam" id="PF08245">
    <property type="entry name" value="Mur_ligase_M"/>
    <property type="match status" value="1"/>
</dbReference>
<dbReference type="GO" id="GO:0008360">
    <property type="term" value="P:regulation of cell shape"/>
    <property type="evidence" value="ECO:0007669"/>
    <property type="project" value="InterPro"/>
</dbReference>
<dbReference type="SUPFAM" id="SSF53623">
    <property type="entry name" value="MurD-like peptide ligases, catalytic domain"/>
    <property type="match status" value="1"/>
</dbReference>
<evidence type="ECO:0000313" key="6">
    <source>
        <dbReference type="Proteomes" id="UP000808761"/>
    </source>
</evidence>
<feature type="non-terminal residue" evidence="5">
    <location>
        <position position="263"/>
    </location>
</feature>
<dbReference type="GO" id="GO:0008764">
    <property type="term" value="F:UDP-N-acetylmuramoylalanine-D-glutamate ligase activity"/>
    <property type="evidence" value="ECO:0007669"/>
    <property type="project" value="UniProtKB-EC"/>
</dbReference>
<dbReference type="PANTHER" id="PTHR43692:SF1">
    <property type="entry name" value="UDP-N-ACETYLMURAMOYLALANINE--D-GLUTAMATE LIGASE"/>
    <property type="match status" value="1"/>
</dbReference>
<keyword evidence="2" id="KW-0547">Nucleotide-binding</keyword>
<dbReference type="InterPro" id="IPR013221">
    <property type="entry name" value="Mur_ligase_cen"/>
</dbReference>
<dbReference type="Proteomes" id="UP000808761">
    <property type="component" value="Unassembled WGS sequence"/>
</dbReference>
<dbReference type="GO" id="GO:0005524">
    <property type="term" value="F:ATP binding"/>
    <property type="evidence" value="ECO:0007669"/>
    <property type="project" value="UniProtKB-KW"/>
</dbReference>
<reference evidence="5" key="1">
    <citation type="submission" date="2020-07" db="EMBL/GenBank/DDBJ databases">
        <title>Huge and variable diversity of episymbiotic CPR bacteria and DPANN archaea in groundwater ecosystems.</title>
        <authorList>
            <person name="He C.Y."/>
            <person name="Keren R."/>
            <person name="Whittaker M."/>
            <person name="Farag I.F."/>
            <person name="Doudna J."/>
            <person name="Cate J.H.D."/>
            <person name="Banfield J.F."/>
        </authorList>
    </citation>
    <scope>NUCLEOTIDE SEQUENCE</scope>
    <source>
        <strain evidence="5">NC_groundwater_1860_Pr3_B-0.1um_51_7</strain>
    </source>
</reference>
<dbReference type="GO" id="GO:0051301">
    <property type="term" value="P:cell division"/>
    <property type="evidence" value="ECO:0007669"/>
    <property type="project" value="InterPro"/>
</dbReference>
<evidence type="ECO:0000313" key="5">
    <source>
        <dbReference type="EMBL" id="MBI5078589.1"/>
    </source>
</evidence>
<evidence type="ECO:0000259" key="4">
    <source>
        <dbReference type="Pfam" id="PF08245"/>
    </source>
</evidence>
<dbReference type="SUPFAM" id="SSF51984">
    <property type="entry name" value="MurCD N-terminal domain"/>
    <property type="match status" value="1"/>
</dbReference>
<evidence type="ECO:0000256" key="1">
    <source>
        <dbReference type="ARBA" id="ARBA00022598"/>
    </source>
</evidence>
<dbReference type="EMBL" id="JACRKR010000050">
    <property type="protein sequence ID" value="MBI5078589.1"/>
    <property type="molecule type" value="Genomic_DNA"/>
</dbReference>
<dbReference type="Gene3D" id="3.40.50.720">
    <property type="entry name" value="NAD(P)-binding Rossmann-like Domain"/>
    <property type="match status" value="1"/>
</dbReference>
<dbReference type="InterPro" id="IPR036565">
    <property type="entry name" value="Mur-like_cat_sf"/>
</dbReference>
<protein>
    <submittedName>
        <fullName evidence="5">UDP-N-acetylmuramoyl-L-alanine--D-glutamate ligase</fullName>
        <ecNumber evidence="5">6.3.2.9</ecNumber>
    </submittedName>
</protein>
<feature type="domain" description="Mur ligase central" evidence="4">
    <location>
        <begin position="134"/>
        <end position="261"/>
    </location>
</feature>
<sequence>MTTNFSGKKIAIFGLGKSGIAAAKKLASLGARVVVTESQGKASFAATGTAGTGTAVAANLPAEASVEAGLALLGVEIEFGGHTLAAIEGDDLIVVSPGVHLDLPVLKEAKKRNIPIISEIELAYQFLSKPVIAVTGTNGKTTTTTLIGEMLRAEGFRVSVAGNIGFPLAAVDDEDLDYIVAEISSYQLETIREFKPWISVILNIQPDHLERHHTMRKYINQKARIFMNQQGDDYVVYNRDDEHVREMVESARAKRIGFSKAEA</sequence>
<keyword evidence="1 5" id="KW-0436">Ligase</keyword>
<accession>A0A9D6YV16</accession>
<dbReference type="AlphaFoldDB" id="A0A9D6YV16"/>
<dbReference type="EC" id="6.3.2.9" evidence="5"/>
<dbReference type="GO" id="GO:0005737">
    <property type="term" value="C:cytoplasm"/>
    <property type="evidence" value="ECO:0007669"/>
    <property type="project" value="InterPro"/>
</dbReference>
<dbReference type="PANTHER" id="PTHR43692">
    <property type="entry name" value="UDP-N-ACETYLMURAMOYLALANINE--D-GLUTAMATE LIGASE"/>
    <property type="match status" value="1"/>
</dbReference>
<keyword evidence="3" id="KW-0067">ATP-binding</keyword>
<evidence type="ECO:0000256" key="3">
    <source>
        <dbReference type="ARBA" id="ARBA00022840"/>
    </source>
</evidence>
<evidence type="ECO:0000256" key="2">
    <source>
        <dbReference type="ARBA" id="ARBA00022741"/>
    </source>
</evidence>
<gene>
    <name evidence="5" type="primary">murD</name>
    <name evidence="5" type="ORF">HZB08_01015</name>
</gene>
<comment type="caution">
    <text evidence="5">The sequence shown here is derived from an EMBL/GenBank/DDBJ whole genome shotgun (WGS) entry which is preliminary data.</text>
</comment>
<proteinExistence type="predicted"/>
<dbReference type="Gene3D" id="3.40.1190.10">
    <property type="entry name" value="Mur-like, catalytic domain"/>
    <property type="match status" value="1"/>
</dbReference>
<dbReference type="InterPro" id="IPR005762">
    <property type="entry name" value="MurD"/>
</dbReference>
<dbReference type="Pfam" id="PF21799">
    <property type="entry name" value="MurD-like_N"/>
    <property type="match status" value="1"/>
</dbReference>